<gene>
    <name evidence="1" type="ORF">GCM10023210_34370</name>
</gene>
<organism evidence="1 2">
    <name type="scientific">Chryseobacterium ginsengisoli</name>
    <dbReference type="NCBI Taxonomy" id="363853"/>
    <lineage>
        <taxon>Bacteria</taxon>
        <taxon>Pseudomonadati</taxon>
        <taxon>Bacteroidota</taxon>
        <taxon>Flavobacteriia</taxon>
        <taxon>Flavobacteriales</taxon>
        <taxon>Weeksellaceae</taxon>
        <taxon>Chryseobacterium group</taxon>
        <taxon>Chryseobacterium</taxon>
    </lineage>
</organism>
<reference evidence="2" key="1">
    <citation type="journal article" date="2019" name="Int. J. Syst. Evol. Microbiol.">
        <title>The Global Catalogue of Microorganisms (GCM) 10K type strain sequencing project: providing services to taxonomists for standard genome sequencing and annotation.</title>
        <authorList>
            <consortium name="The Broad Institute Genomics Platform"/>
            <consortium name="The Broad Institute Genome Sequencing Center for Infectious Disease"/>
            <person name="Wu L."/>
            <person name="Ma J."/>
        </authorList>
    </citation>
    <scope>NUCLEOTIDE SEQUENCE [LARGE SCALE GENOMIC DNA]</scope>
    <source>
        <strain evidence="2">JCM 18019</strain>
    </source>
</reference>
<proteinExistence type="predicted"/>
<keyword evidence="1" id="KW-0808">Transferase</keyword>
<dbReference type="Gene3D" id="3.40.50.150">
    <property type="entry name" value="Vaccinia Virus protein VP39"/>
    <property type="match status" value="1"/>
</dbReference>
<dbReference type="EMBL" id="BAABHX010000006">
    <property type="protein sequence ID" value="GAA5098321.1"/>
    <property type="molecule type" value="Genomic_DNA"/>
</dbReference>
<accession>A0ABP9MMS9</accession>
<dbReference type="SUPFAM" id="SSF53335">
    <property type="entry name" value="S-adenosyl-L-methionine-dependent methyltransferases"/>
    <property type="match status" value="1"/>
</dbReference>
<keyword evidence="1" id="KW-0489">Methyltransferase</keyword>
<dbReference type="Pfam" id="PF13489">
    <property type="entry name" value="Methyltransf_23"/>
    <property type="match status" value="1"/>
</dbReference>
<dbReference type="InterPro" id="IPR029063">
    <property type="entry name" value="SAM-dependent_MTases_sf"/>
</dbReference>
<name>A0ABP9MMS9_9FLAO</name>
<dbReference type="GO" id="GO:0032259">
    <property type="term" value="P:methylation"/>
    <property type="evidence" value="ECO:0007669"/>
    <property type="project" value="UniProtKB-KW"/>
</dbReference>
<comment type="caution">
    <text evidence="1">The sequence shown here is derived from an EMBL/GenBank/DDBJ whole genome shotgun (WGS) entry which is preliminary data.</text>
</comment>
<evidence type="ECO:0000313" key="1">
    <source>
        <dbReference type="EMBL" id="GAA5098321.1"/>
    </source>
</evidence>
<dbReference type="GO" id="GO:0008168">
    <property type="term" value="F:methyltransferase activity"/>
    <property type="evidence" value="ECO:0007669"/>
    <property type="project" value="UniProtKB-KW"/>
</dbReference>
<evidence type="ECO:0000313" key="2">
    <source>
        <dbReference type="Proteomes" id="UP001500353"/>
    </source>
</evidence>
<dbReference type="RefSeq" id="WP_345206847.1">
    <property type="nucleotide sequence ID" value="NZ_BAABHX010000006.1"/>
</dbReference>
<protein>
    <submittedName>
        <fullName evidence="1">Class I SAM-dependent methyltransferase</fullName>
    </submittedName>
</protein>
<dbReference type="Proteomes" id="UP001500353">
    <property type="component" value="Unassembled WGS sequence"/>
</dbReference>
<sequence>MYNFLKSVAKNIIPQKALINNEDRFRRLLIPFYKGKNHECNVCGTKLKNFAQLGNGDLICPVCGSISRARRLYKLLTEEFFKPNIVVLDFSPFRILYRKWKKKIDIQYFATDFGNDFIADHCYDITNIDCKDETFDLIICYHILEHIIDDRKAMSELYRVLKIGGNVLIQTPFKEGEIYEDYSIVTDEERLKHFGQEDHVRIYSVKALESRLKEAGFQVKVRTFAADDYYGFSQNEKVLICTK</sequence>
<keyword evidence="2" id="KW-1185">Reference proteome</keyword>